<name>A0A4V1C4L6_PYROR</name>
<accession>A0A4V1C4L6</accession>
<dbReference type="AlphaFoldDB" id="A0A4V1C4L6"/>
<proteinExistence type="predicted"/>
<dbReference type="EMBL" id="CP034204">
    <property type="protein sequence ID" value="QBZ53315.1"/>
    <property type="molecule type" value="Genomic_DNA"/>
</dbReference>
<feature type="non-terminal residue" evidence="1">
    <location>
        <position position="758"/>
    </location>
</feature>
<sequence length="758" mass="87246">MVLALTELWIACDKIAKNQIPLLCDYDPRIPSYLFQSFLLPSRDNIRRLAKIEQYLRQRFQIADQSLPNIFTSFGGLKTFAVRYYGQLAIYQRLLGKIEAEAARNCTAKITELSNIQAQHERLRKLYKAANCEYLLQNKRKGAILYQGGYCTKCSYKRQINSLNINIFEWPLPRNQTNAQNTVFKLCPPCTFSKWRDATAFIHINVSMCKYGSTTRDRVQSLKSYSALRPYFKNIYGNQRIGLWSLTKPNARTYRRLKAVPYLEIHNICLNNGMTYYYFDDKCTNYVTSTIITEKLVMSCTFKIPPKSKVLQKYLFKPSTSPNGLPPNNIIAHQTEYPAHLSTEKYKNLYLIPLGHKIQWLNILHQLTMPSINFGKAETAATVNYFQQTTNRVRNNWELTRTLSIFISVAIRTFSLSNNKNVQFCCLKFLLKARAIAFIWFAKIRTKATGARIQQSQLELKQKLAEIALICLEIFDIQIPYFESFFKAPGHISIFFQSCIAKCEYLAANSANRRALTRWRKLYYRTHAIFIKSIVSENGYTFNLTIQATWPEYSRGIGWKTVSPSSCNWLKTAIKAVCGHFLAVHFNVLIGKLLVNGAPLSRLPSSFERKNKWKFEKLNQRLVSPLNSTGNVMKACFEPIKNIKHIHLILEGDFGIFAIKLPKFDLGFTLKASLTKLRFRQFIGMHIDSDQSIGYLSGLSSKLLFTNNTGSKRAVIIPDGDVIWRENRLQPQQNHVIIIITKGTASLTHFYNVDTRLG</sequence>
<reference evidence="1 2" key="1">
    <citation type="journal article" date="2019" name="Mol. Biol. Evol.">
        <title>Blast fungal genomes show frequent chromosomal changes, gene gains and losses, and effector gene turnover.</title>
        <authorList>
            <person name="Gomez Luciano L.B."/>
            <person name="Jason Tsai I."/>
            <person name="Chuma I."/>
            <person name="Tosa Y."/>
            <person name="Chen Y.H."/>
            <person name="Li J.Y."/>
            <person name="Li M.Y."/>
            <person name="Jade Lu M.Y."/>
            <person name="Nakayashiki H."/>
            <person name="Li W.H."/>
        </authorList>
    </citation>
    <scope>NUCLEOTIDE SEQUENCE [LARGE SCALE GENOMIC DNA]</scope>
    <source>
        <strain evidence="1">MZ5-1-6</strain>
    </source>
</reference>
<protein>
    <submittedName>
        <fullName evidence="1">Uncharacterized protein</fullName>
    </submittedName>
</protein>
<organism evidence="1 2">
    <name type="scientific">Pyricularia oryzae</name>
    <name type="common">Rice blast fungus</name>
    <name type="synonym">Magnaporthe oryzae</name>
    <dbReference type="NCBI Taxonomy" id="318829"/>
    <lineage>
        <taxon>Eukaryota</taxon>
        <taxon>Fungi</taxon>
        <taxon>Dikarya</taxon>
        <taxon>Ascomycota</taxon>
        <taxon>Pezizomycotina</taxon>
        <taxon>Sordariomycetes</taxon>
        <taxon>Sordariomycetidae</taxon>
        <taxon>Magnaporthales</taxon>
        <taxon>Pyriculariaceae</taxon>
        <taxon>Pyricularia</taxon>
    </lineage>
</organism>
<evidence type="ECO:0000313" key="2">
    <source>
        <dbReference type="Proteomes" id="UP000294847"/>
    </source>
</evidence>
<gene>
    <name evidence="1" type="ORF">PoMZ_08991</name>
</gene>
<evidence type="ECO:0000313" key="1">
    <source>
        <dbReference type="EMBL" id="QBZ53315.1"/>
    </source>
</evidence>
<dbReference type="Proteomes" id="UP000294847">
    <property type="component" value="Chromosome 1"/>
</dbReference>